<organism evidence="3">
    <name type="scientific">Oryza glumipatula</name>
    <dbReference type="NCBI Taxonomy" id="40148"/>
    <lineage>
        <taxon>Eukaryota</taxon>
        <taxon>Viridiplantae</taxon>
        <taxon>Streptophyta</taxon>
        <taxon>Embryophyta</taxon>
        <taxon>Tracheophyta</taxon>
        <taxon>Spermatophyta</taxon>
        <taxon>Magnoliopsida</taxon>
        <taxon>Liliopsida</taxon>
        <taxon>Poales</taxon>
        <taxon>Poaceae</taxon>
        <taxon>BOP clade</taxon>
        <taxon>Oryzoideae</taxon>
        <taxon>Oryzeae</taxon>
        <taxon>Oryzinae</taxon>
        <taxon>Oryza</taxon>
    </lineage>
</organism>
<keyword evidence="4" id="KW-1185">Reference proteome</keyword>
<dbReference type="Pfam" id="PF06991">
    <property type="entry name" value="MFAP1"/>
    <property type="match status" value="1"/>
</dbReference>
<dbReference type="InterPro" id="IPR009730">
    <property type="entry name" value="MFAP1_C"/>
</dbReference>
<evidence type="ECO:0000256" key="1">
    <source>
        <dbReference type="SAM" id="MobiDB-lite"/>
    </source>
</evidence>
<evidence type="ECO:0000259" key="2">
    <source>
        <dbReference type="Pfam" id="PF06991"/>
    </source>
</evidence>
<dbReference type="InterPro" id="IPR033194">
    <property type="entry name" value="MFAP1"/>
</dbReference>
<dbReference type="Proteomes" id="UP000026961">
    <property type="component" value="Chromosome 6"/>
</dbReference>
<dbReference type="eggNOG" id="KOG1425">
    <property type="taxonomic scope" value="Eukaryota"/>
</dbReference>
<dbReference type="EnsemblPlants" id="OGLUM06G14320.1">
    <property type="protein sequence ID" value="OGLUM06G14320.1"/>
    <property type="gene ID" value="OGLUM06G14320"/>
</dbReference>
<feature type="domain" description="Micro-fibrillar-associated protein 1 C-terminal" evidence="2">
    <location>
        <begin position="26"/>
        <end position="140"/>
    </location>
</feature>
<reference evidence="3" key="1">
    <citation type="submission" date="2015-04" db="UniProtKB">
        <authorList>
            <consortium name="EnsemblPlants"/>
        </authorList>
    </citation>
    <scope>IDENTIFICATION</scope>
</reference>
<dbReference type="Gramene" id="OGLUM06G14320.1">
    <property type="protein sequence ID" value="OGLUM06G14320.1"/>
    <property type="gene ID" value="OGLUM06G14320"/>
</dbReference>
<sequence length="146" mass="17696">MGRTRRRRIRERLLLLEREKEELPAQQQEEKLPIFIHKTQRVTITERKRIEDVARQLEEVLMKRIKKRKIETRQIVVEEIRNELRINKIIKSEESDIEIEVNTDDEENKAEEYEAWTNREIARTKRDKEEREAMLSLEGEGEDSEG</sequence>
<dbReference type="STRING" id="40148.A0A0E0A930"/>
<evidence type="ECO:0000313" key="4">
    <source>
        <dbReference type="Proteomes" id="UP000026961"/>
    </source>
</evidence>
<dbReference type="AlphaFoldDB" id="A0A0E0A930"/>
<dbReference type="HOGENOM" id="CLU_1868259_0_0_1"/>
<name>A0A0E0A930_9ORYZ</name>
<protein>
    <recommendedName>
        <fullName evidence="2">Micro-fibrillar-associated protein 1 C-terminal domain-containing protein</fullName>
    </recommendedName>
</protein>
<reference evidence="3" key="2">
    <citation type="submission" date="2018-05" db="EMBL/GenBank/DDBJ databases">
        <title>OgluRS3 (Oryza glumaepatula Reference Sequence Version 3).</title>
        <authorList>
            <person name="Zhang J."/>
            <person name="Kudrna D."/>
            <person name="Lee S."/>
            <person name="Talag J."/>
            <person name="Welchert J."/>
            <person name="Wing R.A."/>
        </authorList>
    </citation>
    <scope>NUCLEOTIDE SEQUENCE [LARGE SCALE GENOMIC DNA]</scope>
</reference>
<feature type="compositionally biased region" description="Basic and acidic residues" evidence="1">
    <location>
        <begin position="124"/>
        <end position="133"/>
    </location>
</feature>
<dbReference type="PANTHER" id="PTHR15327">
    <property type="entry name" value="MICROFIBRIL-ASSOCIATED PROTEIN"/>
    <property type="match status" value="1"/>
</dbReference>
<feature type="region of interest" description="Disordered" evidence="1">
    <location>
        <begin position="124"/>
        <end position="146"/>
    </location>
</feature>
<accession>A0A0E0A930</accession>
<proteinExistence type="predicted"/>
<evidence type="ECO:0000313" key="3">
    <source>
        <dbReference type="EnsemblPlants" id="OGLUM06G14320.1"/>
    </source>
</evidence>